<protein>
    <submittedName>
        <fullName evidence="5">DNA-binding protein HU-beta</fullName>
    </submittedName>
</protein>
<name>A0ABT9MFT6_9DEIO</name>
<evidence type="ECO:0000256" key="4">
    <source>
        <dbReference type="SAM" id="MobiDB-lite"/>
    </source>
</evidence>
<dbReference type="PANTHER" id="PTHR33175">
    <property type="entry name" value="DNA-BINDING PROTEIN HU"/>
    <property type="match status" value="1"/>
</dbReference>
<sequence>MTSPRPVPTGRVGKRLLIETLASTTGLTPEQARTTAAAFLEVLADTVHAGRALHLEGVGTFTVHARTERTVRHPRTGAPLHVPAGRHVTFRQDDGVLP</sequence>
<evidence type="ECO:0000256" key="2">
    <source>
        <dbReference type="ARBA" id="ARBA00023125"/>
    </source>
</evidence>
<feature type="region of interest" description="Disordered" evidence="4">
    <location>
        <begin position="72"/>
        <end position="98"/>
    </location>
</feature>
<keyword evidence="1" id="KW-0226">DNA condensation</keyword>
<dbReference type="Proteomes" id="UP001232163">
    <property type="component" value="Unassembled WGS sequence"/>
</dbReference>
<gene>
    <name evidence="5" type="ORF">QO006_002894</name>
</gene>
<reference evidence="5 6" key="1">
    <citation type="submission" date="2023-07" db="EMBL/GenBank/DDBJ databases">
        <title>Genomic Encyclopedia of Type Strains, Phase IV (KMG-IV): sequencing the most valuable type-strain genomes for metagenomic binning, comparative biology and taxonomic classification.</title>
        <authorList>
            <person name="Goeker M."/>
        </authorList>
    </citation>
    <scope>NUCLEOTIDE SEQUENCE [LARGE SCALE GENOMIC DNA]</scope>
    <source>
        <strain evidence="5 6">NIO-1023</strain>
    </source>
</reference>
<accession>A0ABT9MFT6</accession>
<comment type="similarity">
    <text evidence="3">Belongs to the bacterial histone-like protein family.</text>
</comment>
<organism evidence="5 6">
    <name type="scientific">Deinococcus enclensis</name>
    <dbReference type="NCBI Taxonomy" id="1049582"/>
    <lineage>
        <taxon>Bacteria</taxon>
        <taxon>Thermotogati</taxon>
        <taxon>Deinococcota</taxon>
        <taxon>Deinococci</taxon>
        <taxon>Deinococcales</taxon>
        <taxon>Deinococcaceae</taxon>
        <taxon>Deinococcus</taxon>
    </lineage>
</organism>
<dbReference type="Pfam" id="PF00216">
    <property type="entry name" value="Bac_DNA_binding"/>
    <property type="match status" value="1"/>
</dbReference>
<comment type="caution">
    <text evidence="5">The sequence shown here is derived from an EMBL/GenBank/DDBJ whole genome shotgun (WGS) entry which is preliminary data.</text>
</comment>
<evidence type="ECO:0000313" key="5">
    <source>
        <dbReference type="EMBL" id="MDP9765443.1"/>
    </source>
</evidence>
<dbReference type="GO" id="GO:0003677">
    <property type="term" value="F:DNA binding"/>
    <property type="evidence" value="ECO:0007669"/>
    <property type="project" value="UniProtKB-KW"/>
</dbReference>
<evidence type="ECO:0000256" key="1">
    <source>
        <dbReference type="ARBA" id="ARBA00023067"/>
    </source>
</evidence>
<keyword evidence="6" id="KW-1185">Reference proteome</keyword>
<dbReference type="SUPFAM" id="SSF47729">
    <property type="entry name" value="IHF-like DNA-binding proteins"/>
    <property type="match status" value="1"/>
</dbReference>
<evidence type="ECO:0000256" key="3">
    <source>
        <dbReference type="RuleBase" id="RU003939"/>
    </source>
</evidence>
<dbReference type="Gene3D" id="4.10.520.10">
    <property type="entry name" value="IHF-like DNA-binding proteins"/>
    <property type="match status" value="1"/>
</dbReference>
<proteinExistence type="inferred from homology"/>
<dbReference type="InterPro" id="IPR010992">
    <property type="entry name" value="IHF-like_DNA-bd_dom_sf"/>
</dbReference>
<keyword evidence="2 5" id="KW-0238">DNA-binding</keyword>
<dbReference type="EMBL" id="JAURUR010000011">
    <property type="protein sequence ID" value="MDP9765443.1"/>
    <property type="molecule type" value="Genomic_DNA"/>
</dbReference>
<dbReference type="RefSeq" id="WP_307467482.1">
    <property type="nucleotide sequence ID" value="NZ_JAURUR010000011.1"/>
</dbReference>
<dbReference type="SMART" id="SM00411">
    <property type="entry name" value="BHL"/>
    <property type="match status" value="1"/>
</dbReference>
<dbReference type="PANTHER" id="PTHR33175:SF3">
    <property type="entry name" value="DNA-BINDING PROTEIN HU-BETA"/>
    <property type="match status" value="1"/>
</dbReference>
<dbReference type="InterPro" id="IPR000119">
    <property type="entry name" value="Hist_DNA-bd"/>
</dbReference>
<evidence type="ECO:0000313" key="6">
    <source>
        <dbReference type="Proteomes" id="UP001232163"/>
    </source>
</evidence>